<keyword evidence="2" id="KW-1185">Reference proteome</keyword>
<protein>
    <submittedName>
        <fullName evidence="1">Transposition protein, putative</fullName>
    </submittedName>
</protein>
<dbReference type="STRING" id="375451.RD1_4040"/>
<proteinExistence type="predicted"/>
<evidence type="ECO:0000313" key="1">
    <source>
        <dbReference type="EMBL" id="ABG33485.1"/>
    </source>
</evidence>
<organism evidence="1 2">
    <name type="scientific">Roseobacter denitrificans (strain ATCC 33942 / OCh 114)</name>
    <name type="common">Erythrobacter sp. (strain OCh 114)</name>
    <name type="synonym">Roseobacter denitrificans</name>
    <dbReference type="NCBI Taxonomy" id="375451"/>
    <lineage>
        <taxon>Bacteria</taxon>
        <taxon>Pseudomonadati</taxon>
        <taxon>Pseudomonadota</taxon>
        <taxon>Alphaproteobacteria</taxon>
        <taxon>Rhodobacterales</taxon>
        <taxon>Roseobacteraceae</taxon>
        <taxon>Roseobacter</taxon>
    </lineage>
</organism>
<dbReference type="eggNOG" id="COG1474">
    <property type="taxonomic scope" value="Bacteria"/>
</dbReference>
<dbReference type="AlphaFoldDB" id="Q160V8"/>
<sequence length="111" mass="12478">MRKMLLTDLSEAPDGDQIWTILERFYQRAGLEVPPRNDLVGRLLHACRGRFGLIIETVIDAIEVALDTGATSLTSEHFVEVFGAQTACDLSQNVFLTNRWSHVDMERLAFG</sequence>
<evidence type="ECO:0000313" key="2">
    <source>
        <dbReference type="Proteomes" id="UP000007029"/>
    </source>
</evidence>
<dbReference type="Proteomes" id="UP000007029">
    <property type="component" value="Chromosome"/>
</dbReference>
<dbReference type="EMBL" id="CP000362">
    <property type="protein sequence ID" value="ABG33485.1"/>
    <property type="molecule type" value="Genomic_DNA"/>
</dbReference>
<dbReference type="KEGG" id="rde:RD1_4040"/>
<accession>Q160V8</accession>
<dbReference type="HOGENOM" id="CLU_2156451_0_0_5"/>
<reference evidence="1 2" key="1">
    <citation type="journal article" date="2007" name="J. Bacteriol.">
        <title>The complete genome sequence of Roseobacter denitrificans reveals a mixotrophic rather than photosynthetic metabolism.</title>
        <authorList>
            <person name="Swingley W.D."/>
            <person name="Sadekar S."/>
            <person name="Mastrian S.D."/>
            <person name="Matthies H.J."/>
            <person name="Hao J."/>
            <person name="Ramos H."/>
            <person name="Acharya C.R."/>
            <person name="Conrad A.L."/>
            <person name="Taylor H.L."/>
            <person name="Dejesa L.C."/>
            <person name="Shah M.K."/>
            <person name="O'huallachain M.E."/>
            <person name="Lince M.T."/>
            <person name="Blankenship R.E."/>
            <person name="Beatty J.T."/>
            <person name="Touchman J.W."/>
        </authorList>
    </citation>
    <scope>NUCLEOTIDE SEQUENCE [LARGE SCALE GENOMIC DNA]</scope>
    <source>
        <strain evidence="2">ATCC 33942 / OCh 114</strain>
    </source>
</reference>
<gene>
    <name evidence="1" type="ordered locus">RD1_4040</name>
</gene>
<name>Q160V8_ROSDO</name>